<evidence type="ECO:0000256" key="8">
    <source>
        <dbReference type="ARBA" id="ARBA00023128"/>
    </source>
</evidence>
<keyword evidence="7" id="KW-0560">Oxidoreductase</keyword>
<protein>
    <recommendedName>
        <fullName evidence="10">Cytochrome c oxidase subunit 4</fullName>
    </recommendedName>
</protein>
<dbReference type="PANTHER" id="PTHR10707:SF10">
    <property type="entry name" value="CYTOCHROME C OXIDASE SUBUNIT 4"/>
    <property type="match status" value="1"/>
</dbReference>
<evidence type="ECO:0000256" key="2">
    <source>
        <dbReference type="ARBA" id="ARBA00008135"/>
    </source>
</evidence>
<dbReference type="GO" id="GO:0045277">
    <property type="term" value="C:respiratory chain complex IV"/>
    <property type="evidence" value="ECO:0007669"/>
    <property type="project" value="InterPro"/>
</dbReference>
<comment type="subcellular location">
    <subcellularLocation>
        <location evidence="1 10">Mitochondrion inner membrane</location>
        <topology evidence="1 10">Single-pass membrane protein</topology>
    </subcellularLocation>
</comment>
<comment type="subunit">
    <text evidence="10">Component of the cytochrome c oxidase (complex IV, CIV), a multisubunit enzyme composed of 14 subunits.</text>
</comment>
<evidence type="ECO:0000313" key="11">
    <source>
        <dbReference type="Proteomes" id="UP000504635"/>
    </source>
</evidence>
<keyword evidence="6 10" id="KW-1133">Transmembrane helix</keyword>
<comment type="function">
    <text evidence="10">Component of the cytochrome c oxidase, the last enzyme in the mitochondrial electron transport chain which drives oxidative phosphorylation.</text>
</comment>
<proteinExistence type="inferred from homology"/>
<keyword evidence="5" id="KW-0809">Transit peptide</keyword>
<comment type="pathway">
    <text evidence="10">Energy metabolism; oxidative phosphorylation.</text>
</comment>
<keyword evidence="8 10" id="KW-0496">Mitochondrion</keyword>
<gene>
    <name evidence="12" type="primary">LOC115890222</name>
</gene>
<sequence>MAGHLFPKAFKTLLKPPVWRNIIQKALISDHERNMIGKREIVGYGWNGQPVYSDRFLFPFPAIRWKEPTCEILALREKEKGDWNNLTCEEKKALYRASFCQTFSEIDVMDQGEWKAVLSLILWCFTIGIWMFFWCKMTIYNVPHPITYDKEHREAQFRRILDLRVNPILGISSKWDYENDCWKK</sequence>
<evidence type="ECO:0000256" key="6">
    <source>
        <dbReference type="ARBA" id="ARBA00022989"/>
    </source>
</evidence>
<keyword evidence="9 10" id="KW-0472">Membrane</keyword>
<dbReference type="Gene3D" id="1.10.442.10">
    <property type="entry name" value="Cytochrome c oxidase subunit IV"/>
    <property type="match status" value="1"/>
</dbReference>
<dbReference type="PANTHER" id="PTHR10707">
    <property type="entry name" value="CYTOCHROME C OXIDASE SUBUNIT IV"/>
    <property type="match status" value="1"/>
</dbReference>
<dbReference type="GeneID" id="115890222"/>
<evidence type="ECO:0000256" key="4">
    <source>
        <dbReference type="ARBA" id="ARBA00022792"/>
    </source>
</evidence>
<evidence type="ECO:0000256" key="1">
    <source>
        <dbReference type="ARBA" id="ARBA00004434"/>
    </source>
</evidence>
<organism evidence="11 12">
    <name type="scientific">Sitophilus oryzae</name>
    <name type="common">Rice weevil</name>
    <name type="synonym">Curculio oryzae</name>
    <dbReference type="NCBI Taxonomy" id="7048"/>
    <lineage>
        <taxon>Eukaryota</taxon>
        <taxon>Metazoa</taxon>
        <taxon>Ecdysozoa</taxon>
        <taxon>Arthropoda</taxon>
        <taxon>Hexapoda</taxon>
        <taxon>Insecta</taxon>
        <taxon>Pterygota</taxon>
        <taxon>Neoptera</taxon>
        <taxon>Endopterygota</taxon>
        <taxon>Coleoptera</taxon>
        <taxon>Polyphaga</taxon>
        <taxon>Cucujiformia</taxon>
        <taxon>Curculionidae</taxon>
        <taxon>Dryophthorinae</taxon>
        <taxon>Sitophilus</taxon>
    </lineage>
</organism>
<evidence type="ECO:0000256" key="10">
    <source>
        <dbReference type="RuleBase" id="RU367145"/>
    </source>
</evidence>
<evidence type="ECO:0000256" key="5">
    <source>
        <dbReference type="ARBA" id="ARBA00022946"/>
    </source>
</evidence>
<keyword evidence="11" id="KW-1185">Reference proteome</keyword>
<evidence type="ECO:0000313" key="12">
    <source>
        <dbReference type="RefSeq" id="XP_030766257.1"/>
    </source>
</evidence>
<evidence type="ECO:0000256" key="9">
    <source>
        <dbReference type="ARBA" id="ARBA00023136"/>
    </source>
</evidence>
<dbReference type="SUPFAM" id="SSF81406">
    <property type="entry name" value="Mitochondrial cytochrome c oxidase subunit IV"/>
    <property type="match status" value="1"/>
</dbReference>
<keyword evidence="4 10" id="KW-0999">Mitochondrion inner membrane</keyword>
<comment type="similarity">
    <text evidence="2 10">Belongs to the cytochrome c oxidase IV family.</text>
</comment>
<dbReference type="InterPro" id="IPR004203">
    <property type="entry name" value="Cyt_c_oxidase_su4_fam"/>
</dbReference>
<dbReference type="UniPathway" id="UPA00705"/>
<name>A0A6J2YSG8_SITOR</name>
<dbReference type="GO" id="GO:0016491">
    <property type="term" value="F:oxidoreductase activity"/>
    <property type="evidence" value="ECO:0007669"/>
    <property type="project" value="UniProtKB-KW"/>
</dbReference>
<dbReference type="InterPro" id="IPR013288">
    <property type="entry name" value="Cyt_c_oxidase_su4"/>
</dbReference>
<dbReference type="GO" id="GO:0006123">
    <property type="term" value="P:mitochondrial electron transport, cytochrome c to oxygen"/>
    <property type="evidence" value="ECO:0007669"/>
    <property type="project" value="InterPro"/>
</dbReference>
<dbReference type="Proteomes" id="UP000504635">
    <property type="component" value="Unplaced"/>
</dbReference>
<accession>A0A6J2YSG8</accession>
<dbReference type="InterPro" id="IPR036639">
    <property type="entry name" value="Cyt_c_oxidase_su4_sf"/>
</dbReference>
<feature type="transmembrane region" description="Helical" evidence="10">
    <location>
        <begin position="116"/>
        <end position="134"/>
    </location>
</feature>
<dbReference type="InParanoid" id="A0A6J2YSG8"/>
<dbReference type="KEGG" id="soy:115890222"/>
<evidence type="ECO:0000256" key="7">
    <source>
        <dbReference type="ARBA" id="ARBA00023002"/>
    </source>
</evidence>
<dbReference type="PRINTS" id="PR01873">
    <property type="entry name" value="CYTCOXIDASE4"/>
</dbReference>
<dbReference type="FunFam" id="1.10.442.10:FF:000001">
    <property type="entry name" value="Cytochrome c oxidase subunit 4 isoform 1"/>
    <property type="match status" value="1"/>
</dbReference>
<dbReference type="AlphaFoldDB" id="A0A6J2YSG8"/>
<reference evidence="12" key="1">
    <citation type="submission" date="2025-08" db="UniProtKB">
        <authorList>
            <consortium name="RefSeq"/>
        </authorList>
    </citation>
    <scope>IDENTIFICATION</scope>
    <source>
        <tissue evidence="12">Gonads</tissue>
    </source>
</reference>
<keyword evidence="3 10" id="KW-0812">Transmembrane</keyword>
<dbReference type="CDD" id="cd00922">
    <property type="entry name" value="Cyt_c_Oxidase_IV"/>
    <property type="match status" value="1"/>
</dbReference>
<evidence type="ECO:0000256" key="3">
    <source>
        <dbReference type="ARBA" id="ARBA00022692"/>
    </source>
</evidence>
<dbReference type="RefSeq" id="XP_030766257.1">
    <property type="nucleotide sequence ID" value="XM_030910397.1"/>
</dbReference>
<dbReference type="OrthoDB" id="186013at2759"/>
<dbReference type="GO" id="GO:0005743">
    <property type="term" value="C:mitochondrial inner membrane"/>
    <property type="evidence" value="ECO:0007669"/>
    <property type="project" value="UniProtKB-SubCell"/>
</dbReference>
<dbReference type="Pfam" id="PF02936">
    <property type="entry name" value="COX4"/>
    <property type="match status" value="1"/>
</dbReference>